<evidence type="ECO:0000313" key="2">
    <source>
        <dbReference type="Proteomes" id="UP000661112"/>
    </source>
</evidence>
<keyword evidence="2" id="KW-1185">Reference proteome</keyword>
<sequence>MKIKQLFLTAVIANACIFSTGIQAKADTYRAGKFTINIFDTETTRVYVGCDDKGKCIRLEDGTKWRDNGYQGITWANGDYYYSVSWKEDSNEGMYLNIVHNNKRILTEKLVAVEEKLPVMPLTWVTWCDVVNIQSGQLALRLSPNGKPRAGLNNGNHLQLHQQQGIWAYVTVINGPNKKVEGLKGWVNSNYLSCTKEPID</sequence>
<reference evidence="1 2" key="1">
    <citation type="journal article" date="2020" name="ISME J.">
        <title>Comparative genomics reveals insights into cyanobacterial evolution and habitat adaptation.</title>
        <authorList>
            <person name="Chen M.Y."/>
            <person name="Teng W.K."/>
            <person name="Zhao L."/>
            <person name="Hu C.X."/>
            <person name="Zhou Y.K."/>
            <person name="Han B.P."/>
            <person name="Song L.R."/>
            <person name="Shu W.S."/>
        </authorList>
    </citation>
    <scope>NUCLEOTIDE SEQUENCE [LARGE SCALE GENOMIC DNA]</scope>
    <source>
        <strain evidence="1 2">FACHB-119</strain>
    </source>
</reference>
<gene>
    <name evidence="1" type="ORF">H6G83_31905</name>
</gene>
<evidence type="ECO:0000313" key="1">
    <source>
        <dbReference type="EMBL" id="MBD2505155.1"/>
    </source>
</evidence>
<dbReference type="EMBL" id="JACJSG010000071">
    <property type="protein sequence ID" value="MBD2505155.1"/>
    <property type="molecule type" value="Genomic_DNA"/>
</dbReference>
<organism evidence="1 2">
    <name type="scientific">Anabaena azotica FACHB-119</name>
    <dbReference type="NCBI Taxonomy" id="947527"/>
    <lineage>
        <taxon>Bacteria</taxon>
        <taxon>Bacillati</taxon>
        <taxon>Cyanobacteriota</taxon>
        <taxon>Cyanophyceae</taxon>
        <taxon>Nostocales</taxon>
        <taxon>Nostocaceae</taxon>
        <taxon>Anabaena</taxon>
        <taxon>Anabaena azotica</taxon>
    </lineage>
</organism>
<name>A0ABR8DD43_9NOST</name>
<comment type="caution">
    <text evidence="1">The sequence shown here is derived from an EMBL/GenBank/DDBJ whole genome shotgun (WGS) entry which is preliminary data.</text>
</comment>
<dbReference type="RefSeq" id="WP_190479675.1">
    <property type="nucleotide sequence ID" value="NZ_JACJSG010000071.1"/>
</dbReference>
<evidence type="ECO:0008006" key="3">
    <source>
        <dbReference type="Google" id="ProtNLM"/>
    </source>
</evidence>
<dbReference type="Proteomes" id="UP000661112">
    <property type="component" value="Unassembled WGS sequence"/>
</dbReference>
<protein>
    <recommendedName>
        <fullName evidence="3">SH3b domain-containing protein</fullName>
    </recommendedName>
</protein>
<accession>A0ABR8DD43</accession>
<proteinExistence type="predicted"/>